<comment type="caution">
    <text evidence="1">The sequence shown here is derived from an EMBL/GenBank/DDBJ whole genome shotgun (WGS) entry which is preliminary data.</text>
</comment>
<organism evidence="1 2">
    <name type="scientific">Ranatra chinensis</name>
    <dbReference type="NCBI Taxonomy" id="642074"/>
    <lineage>
        <taxon>Eukaryota</taxon>
        <taxon>Metazoa</taxon>
        <taxon>Ecdysozoa</taxon>
        <taxon>Arthropoda</taxon>
        <taxon>Hexapoda</taxon>
        <taxon>Insecta</taxon>
        <taxon>Pterygota</taxon>
        <taxon>Neoptera</taxon>
        <taxon>Paraneoptera</taxon>
        <taxon>Hemiptera</taxon>
        <taxon>Heteroptera</taxon>
        <taxon>Panheteroptera</taxon>
        <taxon>Nepomorpha</taxon>
        <taxon>Nepidae</taxon>
        <taxon>Ranatrinae</taxon>
        <taxon>Ranatra</taxon>
    </lineage>
</organism>
<evidence type="ECO:0000313" key="1">
    <source>
        <dbReference type="EMBL" id="KAL1132797.1"/>
    </source>
</evidence>
<protein>
    <submittedName>
        <fullName evidence="1">Uncharacterized protein</fullName>
    </submittedName>
</protein>
<evidence type="ECO:0000313" key="2">
    <source>
        <dbReference type="Proteomes" id="UP001558652"/>
    </source>
</evidence>
<gene>
    <name evidence="1" type="ORF">AAG570_010749</name>
</gene>
<proteinExistence type="predicted"/>
<dbReference type="Proteomes" id="UP001558652">
    <property type="component" value="Unassembled WGS sequence"/>
</dbReference>
<sequence length="122" mass="13835">MEESRQEVVERLNMNAFNHFNSVIEPVYFQGSESTALLPVRIKSWSGVYKHVQQWRHKPRPCANFAYGPNQNEDGKAGEDLTERVVEVNKKERRAALWGRVMGCRGVPGGMSSSRLSLGENN</sequence>
<name>A0ABD0YNJ3_9HEMI</name>
<reference evidence="1 2" key="1">
    <citation type="submission" date="2024-07" db="EMBL/GenBank/DDBJ databases">
        <title>Chromosome-level genome assembly of the water stick insect Ranatra chinensis (Heteroptera: Nepidae).</title>
        <authorList>
            <person name="Liu X."/>
        </authorList>
    </citation>
    <scope>NUCLEOTIDE SEQUENCE [LARGE SCALE GENOMIC DNA]</scope>
    <source>
        <strain evidence="1">Cailab_2021Rc</strain>
        <tissue evidence="1">Muscle</tissue>
    </source>
</reference>
<dbReference type="EMBL" id="JBFDAA010000005">
    <property type="protein sequence ID" value="KAL1132797.1"/>
    <property type="molecule type" value="Genomic_DNA"/>
</dbReference>
<dbReference type="AlphaFoldDB" id="A0ABD0YNJ3"/>
<keyword evidence="2" id="KW-1185">Reference proteome</keyword>
<accession>A0ABD0YNJ3</accession>